<reference evidence="1" key="1">
    <citation type="submission" date="2020-05" db="EMBL/GenBank/DDBJ databases">
        <authorList>
            <person name="Chiriac C."/>
            <person name="Salcher M."/>
            <person name="Ghai R."/>
            <person name="Kavagutti S V."/>
        </authorList>
    </citation>
    <scope>NUCLEOTIDE SEQUENCE</scope>
</reference>
<protein>
    <submittedName>
        <fullName evidence="1">Uncharacterized protein</fullName>
    </submittedName>
</protein>
<organism evidence="1">
    <name type="scientific">uncultured Caudovirales phage</name>
    <dbReference type="NCBI Taxonomy" id="2100421"/>
    <lineage>
        <taxon>Viruses</taxon>
        <taxon>Duplodnaviria</taxon>
        <taxon>Heunggongvirae</taxon>
        <taxon>Uroviricota</taxon>
        <taxon>Caudoviricetes</taxon>
        <taxon>Peduoviridae</taxon>
        <taxon>Maltschvirus</taxon>
        <taxon>Maltschvirus maltsch</taxon>
    </lineage>
</organism>
<name>A0A6J7WXZ1_9CAUD</name>
<evidence type="ECO:0000313" key="1">
    <source>
        <dbReference type="EMBL" id="CAB5221592.1"/>
    </source>
</evidence>
<proteinExistence type="predicted"/>
<gene>
    <name evidence="1" type="ORF">UFOVP245_198</name>
</gene>
<accession>A0A6J7WXZ1</accession>
<dbReference type="EMBL" id="LR798287">
    <property type="protein sequence ID" value="CAB5221592.1"/>
    <property type="molecule type" value="Genomic_DNA"/>
</dbReference>
<sequence>MTKDLLLGAITKYKYSDIKNWVNSINRSGFTGDRMIIVSDVEDDVKRELKINGFDIIDYDANDNIVVERFIYYWHILNSIRQKYRFVIATDVSDVVFQRNPSEWLEFNLTHKSIVASSESIRYKDEAWGRNNLSVAFGQPIFNSIKDNVINNAGVIAGHHDAVKDLFLNIYLSCGGSPRYVEGGGGPDQAAYNILLSLSHYKNNTYFAQSEEAWAAQCGTTVDPHKIDFYRQFLTEPQPEMHGDIVCNSEGEPFYLVHQYNRVPEWKAIINEKFK</sequence>